<evidence type="ECO:0000313" key="9">
    <source>
        <dbReference type="EMBL" id="EEF44533.1"/>
    </source>
</evidence>
<comment type="subcellular location">
    <subcellularLocation>
        <location evidence="1">Secreted</location>
    </subcellularLocation>
</comment>
<dbReference type="Pfam" id="PF00657">
    <property type="entry name" value="Lipase_GDSL"/>
    <property type="match status" value="1"/>
</dbReference>
<keyword evidence="4 8" id="KW-0732">Signal</keyword>
<dbReference type="InterPro" id="IPR001087">
    <property type="entry name" value="GDSL"/>
</dbReference>
<accession>B9RW96</accession>
<dbReference type="FunCoup" id="B9RW96">
    <property type="interactions" value="44"/>
</dbReference>
<dbReference type="PANTHER" id="PTHR45650">
    <property type="entry name" value="GDSL-LIKE LIPASE/ACYLHYDROLASE-RELATED"/>
    <property type="match status" value="1"/>
</dbReference>
<evidence type="ECO:0000256" key="7">
    <source>
        <dbReference type="ARBA" id="ARBA00023098"/>
    </source>
</evidence>
<dbReference type="InParanoid" id="B9RW96"/>
<protein>
    <submittedName>
        <fullName evidence="9">Zinc finger protein, putative</fullName>
    </submittedName>
</protein>
<evidence type="ECO:0000256" key="4">
    <source>
        <dbReference type="ARBA" id="ARBA00022729"/>
    </source>
</evidence>
<evidence type="ECO:0000313" key="10">
    <source>
        <dbReference type="Proteomes" id="UP000008311"/>
    </source>
</evidence>
<keyword evidence="10" id="KW-1185">Reference proteome</keyword>
<dbReference type="GO" id="GO:0016788">
    <property type="term" value="F:hydrolase activity, acting on ester bonds"/>
    <property type="evidence" value="ECO:0007669"/>
    <property type="project" value="InterPro"/>
</dbReference>
<proteinExistence type="inferred from homology"/>
<keyword evidence="5" id="KW-0378">Hydrolase</keyword>
<dbReference type="eggNOG" id="ENOG502QSW9">
    <property type="taxonomic scope" value="Eukaryota"/>
</dbReference>
<evidence type="ECO:0000256" key="6">
    <source>
        <dbReference type="ARBA" id="ARBA00022963"/>
    </source>
</evidence>
<dbReference type="SUPFAM" id="SSF52266">
    <property type="entry name" value="SGNH hydrolase"/>
    <property type="match status" value="1"/>
</dbReference>
<evidence type="ECO:0000256" key="8">
    <source>
        <dbReference type="SAM" id="SignalP"/>
    </source>
</evidence>
<dbReference type="STRING" id="3988.B9RW96"/>
<evidence type="ECO:0000256" key="1">
    <source>
        <dbReference type="ARBA" id="ARBA00004613"/>
    </source>
</evidence>
<dbReference type="Proteomes" id="UP000008311">
    <property type="component" value="Unassembled WGS sequence"/>
</dbReference>
<dbReference type="GO" id="GO:0005576">
    <property type="term" value="C:extracellular region"/>
    <property type="evidence" value="ECO:0007669"/>
    <property type="project" value="UniProtKB-SubCell"/>
</dbReference>
<organism evidence="9 10">
    <name type="scientific">Ricinus communis</name>
    <name type="common">Castor bean</name>
    <dbReference type="NCBI Taxonomy" id="3988"/>
    <lineage>
        <taxon>Eukaryota</taxon>
        <taxon>Viridiplantae</taxon>
        <taxon>Streptophyta</taxon>
        <taxon>Embryophyta</taxon>
        <taxon>Tracheophyta</taxon>
        <taxon>Spermatophyta</taxon>
        <taxon>Magnoliopsida</taxon>
        <taxon>eudicotyledons</taxon>
        <taxon>Gunneridae</taxon>
        <taxon>Pentapetalae</taxon>
        <taxon>rosids</taxon>
        <taxon>fabids</taxon>
        <taxon>Malpighiales</taxon>
        <taxon>Euphorbiaceae</taxon>
        <taxon>Acalyphoideae</taxon>
        <taxon>Acalypheae</taxon>
        <taxon>Ricinus</taxon>
    </lineage>
</organism>
<evidence type="ECO:0000256" key="2">
    <source>
        <dbReference type="ARBA" id="ARBA00008668"/>
    </source>
</evidence>
<dbReference type="GO" id="GO:0016042">
    <property type="term" value="P:lipid catabolic process"/>
    <property type="evidence" value="ECO:0007669"/>
    <property type="project" value="UniProtKB-KW"/>
</dbReference>
<name>B9RW96_RICCO</name>
<keyword evidence="6" id="KW-0442">Lipid degradation</keyword>
<keyword evidence="3" id="KW-0964">Secreted</keyword>
<dbReference type="EMBL" id="EQ973822">
    <property type="protein sequence ID" value="EEF44533.1"/>
    <property type="molecule type" value="Genomic_DNA"/>
</dbReference>
<sequence length="373" mass="40834">MELKIIAVMLGLLQIITSIHNNNNIHCCGSGGVVMGSQIPAMFVFGDSLLDDGNNNYLINALAKSDYFPYGIDYGGPTGRFSNGKIIIDFLGDLIGLPPLPPFAATATGITSILNGVNYASAAAGILDDTGKNLGDRYTLRQQVQNFKTSVTQLKAQMDDNKLSEYLGKSLALINIGSNDYLNNYLMPSLYSTSFTYNPRDYAHLLIASYTDQILVLHSLGVKKFFLTAVGPLGCIPNQLATGLAPPGNCISFVNDWVEIFNMQLKSLVDQLNHNHSDSIFVYGNTYAAFNDVLDNPSSYGFEVTDRGCCGIGRNEGLITCLPFAIPCFNRDKYVFWDAYHPTQAFNRIMAQRAYSGPPSDCYPINIKQMALI</sequence>
<gene>
    <name evidence="9" type="ORF">RCOM_1176830</name>
</gene>
<dbReference type="PANTHER" id="PTHR45650:SF32">
    <property type="entry name" value="GDSL-LIKE LIPASE_ACYLHYDROLASE"/>
    <property type="match status" value="1"/>
</dbReference>
<reference evidence="10" key="1">
    <citation type="journal article" date="2010" name="Nat. Biotechnol.">
        <title>Draft genome sequence of the oilseed species Ricinus communis.</title>
        <authorList>
            <person name="Chan A.P."/>
            <person name="Crabtree J."/>
            <person name="Zhao Q."/>
            <person name="Lorenzi H."/>
            <person name="Orvis J."/>
            <person name="Puiu D."/>
            <person name="Melake-Berhan A."/>
            <person name="Jones K.M."/>
            <person name="Redman J."/>
            <person name="Chen G."/>
            <person name="Cahoon E.B."/>
            <person name="Gedil M."/>
            <person name="Stanke M."/>
            <person name="Haas B.J."/>
            <person name="Wortman J.R."/>
            <person name="Fraser-Liggett C.M."/>
            <person name="Ravel J."/>
            <person name="Rabinowicz P.D."/>
        </authorList>
    </citation>
    <scope>NUCLEOTIDE SEQUENCE [LARGE SCALE GENOMIC DNA]</scope>
    <source>
        <strain evidence="10">cv. Hale</strain>
    </source>
</reference>
<dbReference type="OMA" id="EKAYNGP"/>
<dbReference type="InterPro" id="IPR036514">
    <property type="entry name" value="SGNH_hydro_sf"/>
</dbReference>
<dbReference type="CDD" id="cd01837">
    <property type="entry name" value="SGNH_plant_lipase_like"/>
    <property type="match status" value="1"/>
</dbReference>
<comment type="similarity">
    <text evidence="2">Belongs to the 'GDSL' lipolytic enzyme family.</text>
</comment>
<dbReference type="OrthoDB" id="1600564at2759"/>
<dbReference type="AlphaFoldDB" id="B9RW96"/>
<dbReference type="InterPro" id="IPR051238">
    <property type="entry name" value="GDSL_esterase/lipase"/>
</dbReference>
<feature type="signal peptide" evidence="8">
    <location>
        <begin position="1"/>
        <end position="18"/>
    </location>
</feature>
<keyword evidence="7" id="KW-0443">Lipid metabolism</keyword>
<evidence type="ECO:0000256" key="3">
    <source>
        <dbReference type="ARBA" id="ARBA00022525"/>
    </source>
</evidence>
<feature type="chain" id="PRO_5002891018" evidence="8">
    <location>
        <begin position="19"/>
        <end position="373"/>
    </location>
</feature>
<dbReference type="Gene3D" id="3.40.50.1110">
    <property type="entry name" value="SGNH hydrolase"/>
    <property type="match status" value="1"/>
</dbReference>
<dbReference type="InterPro" id="IPR035669">
    <property type="entry name" value="SGNH_plant_lipase-like"/>
</dbReference>
<evidence type="ECO:0000256" key="5">
    <source>
        <dbReference type="ARBA" id="ARBA00022801"/>
    </source>
</evidence>